<keyword evidence="2" id="KW-1185">Reference proteome</keyword>
<dbReference type="Proteomes" id="UP000828941">
    <property type="component" value="Chromosome 9"/>
</dbReference>
<organism evidence="1 2">
    <name type="scientific">Bauhinia variegata</name>
    <name type="common">Purple orchid tree</name>
    <name type="synonym">Phanera variegata</name>
    <dbReference type="NCBI Taxonomy" id="167791"/>
    <lineage>
        <taxon>Eukaryota</taxon>
        <taxon>Viridiplantae</taxon>
        <taxon>Streptophyta</taxon>
        <taxon>Embryophyta</taxon>
        <taxon>Tracheophyta</taxon>
        <taxon>Spermatophyta</taxon>
        <taxon>Magnoliopsida</taxon>
        <taxon>eudicotyledons</taxon>
        <taxon>Gunneridae</taxon>
        <taxon>Pentapetalae</taxon>
        <taxon>rosids</taxon>
        <taxon>fabids</taxon>
        <taxon>Fabales</taxon>
        <taxon>Fabaceae</taxon>
        <taxon>Cercidoideae</taxon>
        <taxon>Cercideae</taxon>
        <taxon>Bauhiniinae</taxon>
        <taxon>Bauhinia</taxon>
    </lineage>
</organism>
<sequence>MVVNERPSKRMKRRVSADLYDFLTFPAAGDSCCDGGGEPFRKAVQRFLSNHARLTFPPSVFPSLMTWQIMFRIGGLVDGPDLSPAMVTLDIVEEDVTRSRSSVYCDQCRVVGWSGHPVCRKRYHFIIRAAASNPIDSYQRPCSRCGNVLQLSEQRCKWCSYLITVDDLEDWVYLQIEGNTHLLHGVVHSNGYGHLLTLNGREGGSKLLSGSDIMGFWDRLCGALSVRKVSVMDLSKKYGLEYRVLNAITSGCSWYGNWGYEFGTGSYALTQDAYQEAVNTLSNMPLSSFLFQGRGPRNRLQSVISLYQSLAETELLTIKDLFSFLLNVIHEFHKPLTTSAAKHHESLSTCNILCAWTRDDVEGVQQSLMKVLAAAAAAASDGKWVTRRALKGALSRGIASPELLDYSLKHLGGKLTSNGMVVRSKCNPVTSAVEFRLEPLGIVKNGFNANSSYPSEEQVISDLRFLCDSIVHPDKMANYRPRIMRKRVADSARKLLDCKQFMKVYGPHKMVEELPAAIRLWCYVELSDQPKDDPSPPPELVVLPLNATVADLKREATNAFQDVYAMYKRFQVEELLEYGSVSDSITVKLLLGTGGSVKIQGKCSSKHGLNRFRMERGTETWKVDCLCGAKDDDGERMLACDTCGVWQHARCAGIDDADAIPSKFLCMRCVNSYREEARKVPDSNGETNKACKPSTSCRGEAVAAGNPAMACNMAVNFGVR</sequence>
<name>A0ACB9MJK5_BAUVA</name>
<gene>
    <name evidence="1" type="ORF">L6164_023598</name>
</gene>
<evidence type="ECO:0000313" key="1">
    <source>
        <dbReference type="EMBL" id="KAI4324030.1"/>
    </source>
</evidence>
<proteinExistence type="predicted"/>
<comment type="caution">
    <text evidence="1">The sequence shown here is derived from an EMBL/GenBank/DDBJ whole genome shotgun (WGS) entry which is preliminary data.</text>
</comment>
<reference evidence="1 2" key="1">
    <citation type="journal article" date="2022" name="DNA Res.">
        <title>Chromosomal-level genome assembly of the orchid tree Bauhinia variegata (Leguminosae; Cercidoideae) supports the allotetraploid origin hypothesis of Bauhinia.</title>
        <authorList>
            <person name="Zhong Y."/>
            <person name="Chen Y."/>
            <person name="Zheng D."/>
            <person name="Pang J."/>
            <person name="Liu Y."/>
            <person name="Luo S."/>
            <person name="Meng S."/>
            <person name="Qian L."/>
            <person name="Wei D."/>
            <person name="Dai S."/>
            <person name="Zhou R."/>
        </authorList>
    </citation>
    <scope>NUCLEOTIDE SEQUENCE [LARGE SCALE GENOMIC DNA]</scope>
    <source>
        <strain evidence="1">BV-YZ2020</strain>
    </source>
</reference>
<evidence type="ECO:0000313" key="2">
    <source>
        <dbReference type="Proteomes" id="UP000828941"/>
    </source>
</evidence>
<accession>A0ACB9MJK5</accession>
<dbReference type="EMBL" id="CM039434">
    <property type="protein sequence ID" value="KAI4324030.1"/>
    <property type="molecule type" value="Genomic_DNA"/>
</dbReference>
<protein>
    <submittedName>
        <fullName evidence="1">Uncharacterized protein</fullName>
    </submittedName>
</protein>